<dbReference type="STRING" id="1304275.C41B8_05348"/>
<gene>
    <name evidence="3" type="ORF">C41B8_05348</name>
</gene>
<protein>
    <submittedName>
        <fullName evidence="3">Uncharacterized protein</fullName>
    </submittedName>
</protein>
<dbReference type="InterPro" id="IPR025484">
    <property type="entry name" value="DUF4376"/>
</dbReference>
<dbReference type="RefSeq" id="WP_051883125.1">
    <property type="nucleotide sequence ID" value="NZ_APNK01000005.1"/>
</dbReference>
<evidence type="ECO:0000313" key="3">
    <source>
        <dbReference type="EMBL" id="KEZ78301.1"/>
    </source>
</evidence>
<reference evidence="3 4" key="1">
    <citation type="submission" date="2013-03" db="EMBL/GenBank/DDBJ databases">
        <title>Salinisphaera hydrothermalis C41B8 Genome Sequencing.</title>
        <authorList>
            <person name="Li C."/>
            <person name="Lai Q."/>
            <person name="Shao Z."/>
        </authorList>
    </citation>
    <scope>NUCLEOTIDE SEQUENCE [LARGE SCALE GENOMIC DNA]</scope>
    <source>
        <strain evidence="3 4">C41B8</strain>
    </source>
</reference>
<evidence type="ECO:0000313" key="4">
    <source>
        <dbReference type="Proteomes" id="UP000028302"/>
    </source>
</evidence>
<dbReference type="Pfam" id="PF09636">
    <property type="entry name" value="XkdW"/>
    <property type="match status" value="1"/>
</dbReference>
<name>A0A084INL7_SALHC</name>
<feature type="domain" description="DUF4376" evidence="2">
    <location>
        <begin position="59"/>
        <end position="174"/>
    </location>
</feature>
<evidence type="ECO:0000259" key="2">
    <source>
        <dbReference type="Pfam" id="PF14301"/>
    </source>
</evidence>
<dbReference type="EMBL" id="APNK01000005">
    <property type="protein sequence ID" value="KEZ78301.1"/>
    <property type="molecule type" value="Genomic_DNA"/>
</dbReference>
<proteinExistence type="predicted"/>
<dbReference type="AlphaFoldDB" id="A0A084INL7"/>
<organism evidence="3 4">
    <name type="scientific">Salinisphaera hydrothermalis (strain C41B8)</name>
    <dbReference type="NCBI Taxonomy" id="1304275"/>
    <lineage>
        <taxon>Bacteria</taxon>
        <taxon>Pseudomonadati</taxon>
        <taxon>Pseudomonadota</taxon>
        <taxon>Gammaproteobacteria</taxon>
        <taxon>Salinisphaerales</taxon>
        <taxon>Salinisphaeraceae</taxon>
        <taxon>Salinisphaera</taxon>
    </lineage>
</organism>
<dbReference type="SUPFAM" id="SSF159865">
    <property type="entry name" value="XkdW-like"/>
    <property type="match status" value="1"/>
</dbReference>
<comment type="caution">
    <text evidence="3">The sequence shown here is derived from an EMBL/GenBank/DDBJ whole genome shotgun (WGS) entry which is preliminary data.</text>
</comment>
<keyword evidence="4" id="KW-1185">Reference proteome</keyword>
<dbReference type="OrthoDB" id="6692826at2"/>
<dbReference type="Pfam" id="PF14301">
    <property type="entry name" value="DUF4376"/>
    <property type="match status" value="1"/>
</dbReference>
<evidence type="ECO:0000259" key="1">
    <source>
        <dbReference type="Pfam" id="PF09636"/>
    </source>
</evidence>
<sequence length="192" mass="20353">MDLVNIVIFLKPNAVPVRDFLILDDGKGPYIGEWDTEKLGTKPTDAELSAAEQPAALAQAKVAKIAELTAACEAAITGGFESNALGTTHHYPSSATDQVNLMGRVTKSLLPTFPSGGTVSFTCVLPANKADSVWPRVDHTAAQIQQVGDDGEAWIDAQQLQLRALLAQVDAIDDKTGQVSDINAIQWSNGTP</sequence>
<dbReference type="InterPro" id="IPR019094">
    <property type="entry name" value="Phage_SP-beta_YorD"/>
</dbReference>
<dbReference type="Proteomes" id="UP000028302">
    <property type="component" value="Unassembled WGS sequence"/>
</dbReference>
<dbReference type="InterPro" id="IPR035950">
    <property type="entry name" value="XkdW-like_sf"/>
</dbReference>
<accession>A0A084INL7</accession>
<feature type="domain" description="Bacteriophage SP-beta YorD" evidence="1">
    <location>
        <begin position="4"/>
        <end position="58"/>
    </location>
</feature>
<dbReference type="Gene3D" id="3.30.56.60">
    <property type="entry name" value="XkdW-like"/>
    <property type="match status" value="1"/>
</dbReference>
<dbReference type="eggNOG" id="ENOG503313U">
    <property type="taxonomic scope" value="Bacteria"/>
</dbReference>